<feature type="transmembrane region" description="Helical" evidence="1">
    <location>
        <begin position="12"/>
        <end position="30"/>
    </location>
</feature>
<proteinExistence type="predicted"/>
<dbReference type="Proteomes" id="UP001218638">
    <property type="component" value="Chromosome"/>
</dbReference>
<dbReference type="KEGG" id="slom:PXH66_04060"/>
<evidence type="ECO:0000256" key="1">
    <source>
        <dbReference type="SAM" id="Phobius"/>
    </source>
</evidence>
<accession>A0AAF0CQ74</accession>
<keyword evidence="1" id="KW-0472">Membrane</keyword>
<evidence type="ECO:0000313" key="2">
    <source>
        <dbReference type="EMBL" id="WED66024.1"/>
    </source>
</evidence>
<dbReference type="EMBL" id="CP119075">
    <property type="protein sequence ID" value="WED66024.1"/>
    <property type="molecule type" value="Genomic_DNA"/>
</dbReference>
<protein>
    <submittedName>
        <fullName evidence="2">Uncharacterized protein</fullName>
    </submittedName>
</protein>
<reference evidence="2" key="1">
    <citation type="submission" date="2023-03" db="EMBL/GenBank/DDBJ databases">
        <title>Lomoglobus Profundus gen. nov., sp. nov., a novel member of the phylum Verrucomicrobia, isolated from deep-marine sediment of South China Sea.</title>
        <authorList>
            <person name="Ahmad T."/>
            <person name="Ishaq S.E."/>
            <person name="Wang F."/>
        </authorList>
    </citation>
    <scope>NUCLEOTIDE SEQUENCE</scope>
    <source>
        <strain evidence="2">LMO-M01</strain>
    </source>
</reference>
<keyword evidence="1" id="KW-1133">Transmembrane helix</keyword>
<keyword evidence="1" id="KW-0812">Transmembrane</keyword>
<name>A0AAF0CQ74_9BACT</name>
<sequence length="92" mass="10052">MSYEAPQRSFKKWPLIVVTVALVGMVVLVYRSDDPEPMDASGAPVVYETEKKVPSYMTDANKAEAAKLLEEVKADRAKALAESPPEPPDSSN</sequence>
<dbReference type="RefSeq" id="WP_330931214.1">
    <property type="nucleotide sequence ID" value="NZ_CP119075.1"/>
</dbReference>
<keyword evidence="3" id="KW-1185">Reference proteome</keyword>
<gene>
    <name evidence="2" type="ORF">PXH66_04060</name>
</gene>
<evidence type="ECO:0000313" key="3">
    <source>
        <dbReference type="Proteomes" id="UP001218638"/>
    </source>
</evidence>
<dbReference type="AlphaFoldDB" id="A0AAF0CQ74"/>
<organism evidence="2 3">
    <name type="scientific">Synoicihabitans lomoniglobus</name>
    <dbReference type="NCBI Taxonomy" id="2909285"/>
    <lineage>
        <taxon>Bacteria</taxon>
        <taxon>Pseudomonadati</taxon>
        <taxon>Verrucomicrobiota</taxon>
        <taxon>Opitutia</taxon>
        <taxon>Opitutales</taxon>
        <taxon>Opitutaceae</taxon>
        <taxon>Synoicihabitans</taxon>
    </lineage>
</organism>